<protein>
    <recommendedName>
        <fullName evidence="2">Glycosyl transferase CAP10 domain-containing protein</fullName>
    </recommendedName>
</protein>
<evidence type="ECO:0000313" key="4">
    <source>
        <dbReference type="Proteomes" id="UP000800039"/>
    </source>
</evidence>
<dbReference type="AlphaFoldDB" id="A0A9P4GFK3"/>
<feature type="region of interest" description="Disordered" evidence="1">
    <location>
        <begin position="294"/>
        <end position="315"/>
    </location>
</feature>
<accession>A0A9P4GFK3</accession>
<dbReference type="PANTHER" id="PTHR12203">
    <property type="entry name" value="KDEL LYS-ASP-GLU-LEU CONTAINING - RELATED"/>
    <property type="match status" value="1"/>
</dbReference>
<dbReference type="InterPro" id="IPR051091">
    <property type="entry name" value="O-Glucosyltr/Glycosyltrsf_90"/>
</dbReference>
<organism evidence="3 4">
    <name type="scientific">Cucurbitaria berberidis CBS 394.84</name>
    <dbReference type="NCBI Taxonomy" id="1168544"/>
    <lineage>
        <taxon>Eukaryota</taxon>
        <taxon>Fungi</taxon>
        <taxon>Dikarya</taxon>
        <taxon>Ascomycota</taxon>
        <taxon>Pezizomycotina</taxon>
        <taxon>Dothideomycetes</taxon>
        <taxon>Pleosporomycetidae</taxon>
        <taxon>Pleosporales</taxon>
        <taxon>Pleosporineae</taxon>
        <taxon>Cucurbitariaceae</taxon>
        <taxon>Cucurbitaria</taxon>
    </lineage>
</organism>
<evidence type="ECO:0000313" key="3">
    <source>
        <dbReference type="EMBL" id="KAF1844529.1"/>
    </source>
</evidence>
<gene>
    <name evidence="3" type="ORF">K460DRAFT_376193</name>
</gene>
<dbReference type="SMART" id="SM00672">
    <property type="entry name" value="CAP10"/>
    <property type="match status" value="1"/>
</dbReference>
<comment type="caution">
    <text evidence="3">The sequence shown here is derived from an EMBL/GenBank/DDBJ whole genome shotgun (WGS) entry which is preliminary data.</text>
</comment>
<dbReference type="RefSeq" id="XP_040787092.1">
    <property type="nucleotide sequence ID" value="XM_040934853.1"/>
</dbReference>
<proteinExistence type="predicted"/>
<dbReference type="OrthoDB" id="202415at2759"/>
<feature type="compositionally biased region" description="Polar residues" evidence="1">
    <location>
        <begin position="304"/>
        <end position="315"/>
    </location>
</feature>
<dbReference type="GeneID" id="63852104"/>
<dbReference type="Pfam" id="PF05686">
    <property type="entry name" value="Glyco_transf_90"/>
    <property type="match status" value="1"/>
</dbReference>
<dbReference type="Proteomes" id="UP000800039">
    <property type="component" value="Unassembled WGS sequence"/>
</dbReference>
<sequence>MELAAGRNVLSRLHEKVLGKDQSAFLPLLLNLDENECRKSFPFLFTDIDTSVARGKFLFRKSDQDYRGLVQGRIKDGKVYILTAAPDTLPEILHQRTAILSQIHRALVTSPSPLPDGYFAFCINDVPKNNTWAFSRPNKQSTYNTWLMPSFASWSWPKANIGTMDDVLDRIEGVEEELVGSEKVDKAIWRGTPWFNPIGYPNLRKDLLKATKGKEWADVEALSTIGNATNSLNIESFCRYKYVIYTEGVTYSGRLPFHQACGSVLITAPLTWITTSALLLRPIEANDLMSSGEDRLRRPGVRRSASSTSGPQAMLSPVSTWQDANAIYVHPDFSNLEAVVQLLRSHPEVTQRIAQNQRESVFQRGYLSLAAETCYWRALIRAWATVAEVDKEDWEVNREARVQQAAR</sequence>
<name>A0A9P4GFK3_9PLEO</name>
<dbReference type="InterPro" id="IPR006598">
    <property type="entry name" value="CAP10"/>
</dbReference>
<evidence type="ECO:0000256" key="1">
    <source>
        <dbReference type="SAM" id="MobiDB-lite"/>
    </source>
</evidence>
<dbReference type="EMBL" id="ML976616">
    <property type="protein sequence ID" value="KAF1844529.1"/>
    <property type="molecule type" value="Genomic_DNA"/>
</dbReference>
<keyword evidence="4" id="KW-1185">Reference proteome</keyword>
<dbReference type="PANTHER" id="PTHR12203:SF63">
    <property type="entry name" value="GLYCOSYL TRANSFERASE CAP10 DOMAIN-CONTAINING PROTEIN"/>
    <property type="match status" value="1"/>
</dbReference>
<feature type="domain" description="Glycosyl transferase CAP10" evidence="2">
    <location>
        <begin position="113"/>
        <end position="388"/>
    </location>
</feature>
<evidence type="ECO:0000259" key="2">
    <source>
        <dbReference type="SMART" id="SM00672"/>
    </source>
</evidence>
<reference evidence="3" key="1">
    <citation type="submission" date="2020-01" db="EMBL/GenBank/DDBJ databases">
        <authorList>
            <consortium name="DOE Joint Genome Institute"/>
            <person name="Haridas S."/>
            <person name="Albert R."/>
            <person name="Binder M."/>
            <person name="Bloem J."/>
            <person name="Labutti K."/>
            <person name="Salamov A."/>
            <person name="Andreopoulos B."/>
            <person name="Baker S.E."/>
            <person name="Barry K."/>
            <person name="Bills G."/>
            <person name="Bluhm B.H."/>
            <person name="Cannon C."/>
            <person name="Castanera R."/>
            <person name="Culley D.E."/>
            <person name="Daum C."/>
            <person name="Ezra D."/>
            <person name="Gonzalez J.B."/>
            <person name="Henrissat B."/>
            <person name="Kuo A."/>
            <person name="Liang C."/>
            <person name="Lipzen A."/>
            <person name="Lutzoni F."/>
            <person name="Magnuson J."/>
            <person name="Mondo S."/>
            <person name="Nolan M."/>
            <person name="Ohm R."/>
            <person name="Pangilinan J."/>
            <person name="Park H.-J."/>
            <person name="Ramirez L."/>
            <person name="Alfaro M."/>
            <person name="Sun H."/>
            <person name="Tritt A."/>
            <person name="Yoshinaga Y."/>
            <person name="Zwiers L.-H."/>
            <person name="Turgeon B.G."/>
            <person name="Goodwin S.B."/>
            <person name="Spatafora J.W."/>
            <person name="Crous P.W."/>
            <person name="Grigoriev I.V."/>
        </authorList>
    </citation>
    <scope>NUCLEOTIDE SEQUENCE</scope>
    <source>
        <strain evidence="3">CBS 394.84</strain>
    </source>
</reference>